<evidence type="ECO:0000259" key="1">
    <source>
        <dbReference type="Pfam" id="PF18111"/>
    </source>
</evidence>
<sequence length="206" mass="23622">MNTPNYQDSLNSVEVATTELEDSNQRTEEERYDELSITIVKLTFLEGSAPLKNNAIQQIYTEYSFLNFEGPEMETPFSFPKPRANEEIVFDFKKTFSIDVEINHDTCRLLTNMIKIREKIKFVVVNEPFETCDSSFQVCQEIGYAEVSLNEVLKLEENSHTCQYEIIDSRNPMTVVGYMTVTIEGILAMRRVALLILAQSGDEVAF</sequence>
<name>A0A482VNF5_ASBVE</name>
<dbReference type="PANTHER" id="PTHR14240">
    <property type="entry name" value="RETINITIS PIGMENTOSA GTPASE REGULATOR-INTERACTING PROTEIN"/>
    <property type="match status" value="1"/>
</dbReference>
<dbReference type="STRING" id="1661398.A0A482VNF5"/>
<dbReference type="PANTHER" id="PTHR14240:SF5">
    <property type="entry name" value="RPGRIP1 C-TERMINAL DOMAIN-CONTAINING PROTEIN"/>
    <property type="match status" value="1"/>
</dbReference>
<accession>A0A482VNF5</accession>
<organism evidence="2 3">
    <name type="scientific">Asbolus verrucosus</name>
    <name type="common">Desert ironclad beetle</name>
    <dbReference type="NCBI Taxonomy" id="1661398"/>
    <lineage>
        <taxon>Eukaryota</taxon>
        <taxon>Metazoa</taxon>
        <taxon>Ecdysozoa</taxon>
        <taxon>Arthropoda</taxon>
        <taxon>Hexapoda</taxon>
        <taxon>Insecta</taxon>
        <taxon>Pterygota</taxon>
        <taxon>Neoptera</taxon>
        <taxon>Endopterygota</taxon>
        <taxon>Coleoptera</taxon>
        <taxon>Polyphaga</taxon>
        <taxon>Cucujiformia</taxon>
        <taxon>Tenebrionidae</taxon>
        <taxon>Pimeliinae</taxon>
        <taxon>Asbolus</taxon>
    </lineage>
</organism>
<dbReference type="InterPro" id="IPR031139">
    <property type="entry name" value="RPGRIP1_fam"/>
</dbReference>
<evidence type="ECO:0000313" key="2">
    <source>
        <dbReference type="EMBL" id="RZC33937.1"/>
    </source>
</evidence>
<proteinExistence type="predicted"/>
<dbReference type="Gene3D" id="2.60.40.150">
    <property type="entry name" value="C2 domain"/>
    <property type="match status" value="1"/>
</dbReference>
<protein>
    <recommendedName>
        <fullName evidence="1">RPGRIP1 C-terminal domain-containing protein</fullName>
    </recommendedName>
</protein>
<gene>
    <name evidence="2" type="ORF">BDFB_011157</name>
</gene>
<dbReference type="InterPro" id="IPR035892">
    <property type="entry name" value="C2_domain_sf"/>
</dbReference>
<dbReference type="EMBL" id="QDEB01084368">
    <property type="protein sequence ID" value="RZC33937.1"/>
    <property type="molecule type" value="Genomic_DNA"/>
</dbReference>
<dbReference type="InterPro" id="IPR041091">
    <property type="entry name" value="RPGRIP1_C"/>
</dbReference>
<evidence type="ECO:0000313" key="3">
    <source>
        <dbReference type="Proteomes" id="UP000292052"/>
    </source>
</evidence>
<dbReference type="Proteomes" id="UP000292052">
    <property type="component" value="Unassembled WGS sequence"/>
</dbReference>
<feature type="domain" description="RPGRIP1 C-terminal" evidence="1">
    <location>
        <begin position="33"/>
        <end position="192"/>
    </location>
</feature>
<dbReference type="OrthoDB" id="2133912at2759"/>
<keyword evidence="3" id="KW-1185">Reference proteome</keyword>
<reference evidence="2 3" key="1">
    <citation type="submission" date="2017-03" db="EMBL/GenBank/DDBJ databases">
        <title>Genome of the blue death feigning beetle - Asbolus verrucosus.</title>
        <authorList>
            <person name="Rider S.D."/>
        </authorList>
    </citation>
    <scope>NUCLEOTIDE SEQUENCE [LARGE SCALE GENOMIC DNA]</scope>
    <source>
        <strain evidence="2">Butters</strain>
        <tissue evidence="2">Head and leg muscle</tissue>
    </source>
</reference>
<dbReference type="AlphaFoldDB" id="A0A482VNF5"/>
<comment type="caution">
    <text evidence="2">The sequence shown here is derived from an EMBL/GenBank/DDBJ whole genome shotgun (WGS) entry which is preliminary data.</text>
</comment>
<dbReference type="Pfam" id="PF18111">
    <property type="entry name" value="RPGR1_C"/>
    <property type="match status" value="1"/>
</dbReference>